<proteinExistence type="predicted"/>
<sequence>MASCLRTVSSKLNPINQAVSRRKHATLSRLEGRVRMHMLKSQFLEEFLDSRVRRTDVKHCSLAVSNISPCAWTSRHCSPLNVVEECTGIEEQKRRDYFFNENADSPPALYCRLLEISPNAGRTLHSYNPIMVGVKPFETTSDDIILWKEDRTSRNVDSETVEELYSIYTSGVSMKEEHIALSDYEKQMILLADGGNEKNQEPHQNNQRPTEEQLARVFQVLGETLPSLFTQPLDYSIYNPNLIFENNIRGTRTVGLYHYVKQMALLRTVGHFKFAYVKFEILKITMHPEDGTIRVRWRISGLTGLKVFMKFWKVKVWKLKETIEKKESWYDGFSVFHVGGGDGLIYKHVADKMMPDDDHVPSRVKDTPSLATKLALCLGVLSPPGIPEFEHYLTSSQNLLSLSDVMLPLEKIA</sequence>
<evidence type="ECO:0008006" key="3">
    <source>
        <dbReference type="Google" id="ProtNLM"/>
    </source>
</evidence>
<name>A0AAN9YWK8_9ORTH</name>
<dbReference type="Pfam" id="PF10184">
    <property type="entry name" value="DUF2358"/>
    <property type="match status" value="1"/>
</dbReference>
<organism evidence="1 2">
    <name type="scientific">Gryllus longicercus</name>
    <dbReference type="NCBI Taxonomy" id="2509291"/>
    <lineage>
        <taxon>Eukaryota</taxon>
        <taxon>Metazoa</taxon>
        <taxon>Ecdysozoa</taxon>
        <taxon>Arthropoda</taxon>
        <taxon>Hexapoda</taxon>
        <taxon>Insecta</taxon>
        <taxon>Pterygota</taxon>
        <taxon>Neoptera</taxon>
        <taxon>Polyneoptera</taxon>
        <taxon>Orthoptera</taxon>
        <taxon>Ensifera</taxon>
        <taxon>Gryllidea</taxon>
        <taxon>Grylloidea</taxon>
        <taxon>Gryllidae</taxon>
        <taxon>Gryllinae</taxon>
        <taxon>Gryllus</taxon>
    </lineage>
</organism>
<evidence type="ECO:0000313" key="1">
    <source>
        <dbReference type="EMBL" id="KAK7792217.1"/>
    </source>
</evidence>
<comment type="caution">
    <text evidence="1">The sequence shown here is derived from an EMBL/GenBank/DDBJ whole genome shotgun (WGS) entry which is preliminary data.</text>
</comment>
<dbReference type="AlphaFoldDB" id="A0AAN9YWK8"/>
<dbReference type="Proteomes" id="UP001378592">
    <property type="component" value="Unassembled WGS sequence"/>
</dbReference>
<evidence type="ECO:0000313" key="2">
    <source>
        <dbReference type="Proteomes" id="UP001378592"/>
    </source>
</evidence>
<reference evidence="1 2" key="1">
    <citation type="submission" date="2024-03" db="EMBL/GenBank/DDBJ databases">
        <title>The genome assembly and annotation of the cricket Gryllus longicercus Weissman &amp; Gray.</title>
        <authorList>
            <person name="Szrajer S."/>
            <person name="Gray D."/>
            <person name="Ylla G."/>
        </authorList>
    </citation>
    <scope>NUCLEOTIDE SEQUENCE [LARGE SCALE GENOMIC DNA]</scope>
    <source>
        <strain evidence="1">DAG 2021-001</strain>
        <tissue evidence="1">Whole body minus gut</tissue>
    </source>
</reference>
<protein>
    <recommendedName>
        <fullName evidence="3">EOG090X09QP</fullName>
    </recommendedName>
</protein>
<gene>
    <name evidence="1" type="ORF">R5R35_007475</name>
</gene>
<dbReference type="PANTHER" id="PTHR31094:SF2">
    <property type="entry name" value="RIKEN CDNA 2310061I04 GENE"/>
    <property type="match status" value="1"/>
</dbReference>
<keyword evidence="2" id="KW-1185">Reference proteome</keyword>
<dbReference type="PANTHER" id="PTHR31094">
    <property type="entry name" value="RIKEN CDNA 2310061I04 GENE"/>
    <property type="match status" value="1"/>
</dbReference>
<dbReference type="EMBL" id="JAZDUA010000463">
    <property type="protein sequence ID" value="KAK7792217.1"/>
    <property type="molecule type" value="Genomic_DNA"/>
</dbReference>
<dbReference type="InterPro" id="IPR018790">
    <property type="entry name" value="DUF2358"/>
</dbReference>
<accession>A0AAN9YWK8</accession>